<dbReference type="PANTHER" id="PTHR42941">
    <property type="entry name" value="SLL1037 PROTEIN"/>
    <property type="match status" value="1"/>
</dbReference>
<proteinExistence type="predicted"/>
<dbReference type="CDD" id="cd13520">
    <property type="entry name" value="PBP2_TAXI_TRAP"/>
    <property type="match status" value="1"/>
</dbReference>
<dbReference type="Gene3D" id="3.40.190.10">
    <property type="entry name" value="Periplasmic binding protein-like II"/>
    <property type="match status" value="2"/>
</dbReference>
<feature type="signal peptide" evidence="2">
    <location>
        <begin position="1"/>
        <end position="19"/>
    </location>
</feature>
<organism evidence="3 4">
    <name type="scientific">Candidatus Scatomorpha intestinavium</name>
    <dbReference type="NCBI Taxonomy" id="2840922"/>
    <lineage>
        <taxon>Bacteria</taxon>
        <taxon>Bacillati</taxon>
        <taxon>Bacillota</taxon>
        <taxon>Clostridia</taxon>
        <taxon>Eubacteriales</taxon>
        <taxon>Candidatus Scatomorpha</taxon>
    </lineage>
</organism>
<sequence>MKKTISILLCILMMVMLFAGCGETPATDVVESEDPATESTVPSDDQVESVTGFTLPDPPESPALIQFAGGASGGTFFLISNAVAQVLNQKYSEYVKCSTQATSGSVEILNLLESGEIDFGWSQSGMAAQAVEGVDPFDTPHENIASVVYGYPNVCQIVVTADSGIESVEDLAGHTFSVGGLGSAAELNMRDICSVYGIDYVDRNDFRAEYASDNDYPDMISNKQIDGGFSAAAIGASAVVNVMTTGNCKLLSLSDEAIDALIEMNPAYFEYTIEAGTYANQDYDVKTVAVANYIYCRKDLDDTTVQVFLDSIFNNIDELALSHSAVRDMTFENAVSGLTVPLHPAAEAYYKEVGVLE</sequence>
<dbReference type="Proteomes" id="UP000824262">
    <property type="component" value="Unassembled WGS sequence"/>
</dbReference>
<reference evidence="3" key="2">
    <citation type="journal article" date="2021" name="PeerJ">
        <title>Extensive microbial diversity within the chicken gut microbiome revealed by metagenomics and culture.</title>
        <authorList>
            <person name="Gilroy R."/>
            <person name="Ravi A."/>
            <person name="Getino M."/>
            <person name="Pursley I."/>
            <person name="Horton D.L."/>
            <person name="Alikhan N.F."/>
            <person name="Baker D."/>
            <person name="Gharbi K."/>
            <person name="Hall N."/>
            <person name="Watson M."/>
            <person name="Adriaenssens E.M."/>
            <person name="Foster-Nyarko E."/>
            <person name="Jarju S."/>
            <person name="Secka A."/>
            <person name="Antonio M."/>
            <person name="Oren A."/>
            <person name="Chaudhuri R.R."/>
            <person name="La Ragione R."/>
            <person name="Hildebrand F."/>
            <person name="Pallen M.J."/>
        </authorList>
    </citation>
    <scope>NUCLEOTIDE SEQUENCE</scope>
    <source>
        <strain evidence="3">ChiBcolR7-354</strain>
    </source>
</reference>
<dbReference type="NCBIfam" id="TIGR02122">
    <property type="entry name" value="TRAP_TAXI"/>
    <property type="match status" value="1"/>
</dbReference>
<comment type="caution">
    <text evidence="3">The sequence shown here is derived from an EMBL/GenBank/DDBJ whole genome shotgun (WGS) entry which is preliminary data.</text>
</comment>
<feature type="region of interest" description="Disordered" evidence="1">
    <location>
        <begin position="34"/>
        <end position="55"/>
    </location>
</feature>
<dbReference type="InterPro" id="IPR011852">
    <property type="entry name" value="TRAP_TAXI"/>
</dbReference>
<gene>
    <name evidence="3" type="ORF">IAB77_03775</name>
</gene>
<evidence type="ECO:0000256" key="1">
    <source>
        <dbReference type="SAM" id="MobiDB-lite"/>
    </source>
</evidence>
<dbReference type="EMBL" id="DVGA01000041">
    <property type="protein sequence ID" value="HIQ78359.1"/>
    <property type="molecule type" value="Genomic_DNA"/>
</dbReference>
<feature type="compositionally biased region" description="Polar residues" evidence="1">
    <location>
        <begin position="37"/>
        <end position="52"/>
    </location>
</feature>
<dbReference type="PANTHER" id="PTHR42941:SF1">
    <property type="entry name" value="SLL1037 PROTEIN"/>
    <property type="match status" value="1"/>
</dbReference>
<dbReference type="PROSITE" id="PS51257">
    <property type="entry name" value="PROKAR_LIPOPROTEIN"/>
    <property type="match status" value="1"/>
</dbReference>
<protein>
    <submittedName>
        <fullName evidence="3">TAXI family TRAP transporter solute-binding subunit</fullName>
    </submittedName>
</protein>
<accession>A0A9D0ZFE7</accession>
<evidence type="ECO:0000313" key="4">
    <source>
        <dbReference type="Proteomes" id="UP000824262"/>
    </source>
</evidence>
<evidence type="ECO:0000313" key="3">
    <source>
        <dbReference type="EMBL" id="HIQ78359.1"/>
    </source>
</evidence>
<name>A0A9D0ZFE7_9FIRM</name>
<feature type="chain" id="PRO_5038558404" evidence="2">
    <location>
        <begin position="20"/>
        <end position="357"/>
    </location>
</feature>
<reference evidence="3" key="1">
    <citation type="submission" date="2020-10" db="EMBL/GenBank/DDBJ databases">
        <authorList>
            <person name="Gilroy R."/>
        </authorList>
    </citation>
    <scope>NUCLEOTIDE SEQUENCE</scope>
    <source>
        <strain evidence="3">ChiBcolR7-354</strain>
    </source>
</reference>
<dbReference type="SUPFAM" id="SSF53850">
    <property type="entry name" value="Periplasmic binding protein-like II"/>
    <property type="match status" value="1"/>
</dbReference>
<evidence type="ECO:0000256" key="2">
    <source>
        <dbReference type="SAM" id="SignalP"/>
    </source>
</evidence>
<keyword evidence="2" id="KW-0732">Signal</keyword>
<dbReference type="AlphaFoldDB" id="A0A9D0ZFE7"/>
<dbReference type="Pfam" id="PF16868">
    <property type="entry name" value="NMT1_3"/>
    <property type="match status" value="1"/>
</dbReference>